<evidence type="ECO:0000313" key="1">
    <source>
        <dbReference type="EMBL" id="KAF9783947.1"/>
    </source>
</evidence>
<reference evidence="1" key="1">
    <citation type="journal article" date="2020" name="Nat. Commun.">
        <title>Large-scale genome sequencing of mycorrhizal fungi provides insights into the early evolution of symbiotic traits.</title>
        <authorList>
            <person name="Miyauchi S."/>
            <person name="Kiss E."/>
            <person name="Kuo A."/>
            <person name="Drula E."/>
            <person name="Kohler A."/>
            <person name="Sanchez-Garcia M."/>
            <person name="Morin E."/>
            <person name="Andreopoulos B."/>
            <person name="Barry K.W."/>
            <person name="Bonito G."/>
            <person name="Buee M."/>
            <person name="Carver A."/>
            <person name="Chen C."/>
            <person name="Cichocki N."/>
            <person name="Clum A."/>
            <person name="Culley D."/>
            <person name="Crous P.W."/>
            <person name="Fauchery L."/>
            <person name="Girlanda M."/>
            <person name="Hayes R.D."/>
            <person name="Keri Z."/>
            <person name="LaButti K."/>
            <person name="Lipzen A."/>
            <person name="Lombard V."/>
            <person name="Magnuson J."/>
            <person name="Maillard F."/>
            <person name="Murat C."/>
            <person name="Nolan M."/>
            <person name="Ohm R.A."/>
            <person name="Pangilinan J."/>
            <person name="Pereira M.F."/>
            <person name="Perotto S."/>
            <person name="Peter M."/>
            <person name="Pfister S."/>
            <person name="Riley R."/>
            <person name="Sitrit Y."/>
            <person name="Stielow J.B."/>
            <person name="Szollosi G."/>
            <person name="Zifcakova L."/>
            <person name="Stursova M."/>
            <person name="Spatafora J.W."/>
            <person name="Tedersoo L."/>
            <person name="Vaario L.M."/>
            <person name="Yamada A."/>
            <person name="Yan M."/>
            <person name="Wang P."/>
            <person name="Xu J."/>
            <person name="Bruns T."/>
            <person name="Baldrian P."/>
            <person name="Vilgalys R."/>
            <person name="Dunand C."/>
            <person name="Henrissat B."/>
            <person name="Grigoriev I.V."/>
            <person name="Hibbett D."/>
            <person name="Nagy L.G."/>
            <person name="Martin F.M."/>
        </authorList>
    </citation>
    <scope>NUCLEOTIDE SEQUENCE</scope>
    <source>
        <strain evidence="1">UH-Tt-Lm1</strain>
    </source>
</reference>
<accession>A0A9P6HC13</accession>
<dbReference type="InterPro" id="IPR036047">
    <property type="entry name" value="F-box-like_dom_sf"/>
</dbReference>
<evidence type="ECO:0008006" key="3">
    <source>
        <dbReference type="Google" id="ProtNLM"/>
    </source>
</evidence>
<keyword evidence="2" id="KW-1185">Reference proteome</keyword>
<organism evidence="1 2">
    <name type="scientific">Thelephora terrestris</name>
    <dbReference type="NCBI Taxonomy" id="56493"/>
    <lineage>
        <taxon>Eukaryota</taxon>
        <taxon>Fungi</taxon>
        <taxon>Dikarya</taxon>
        <taxon>Basidiomycota</taxon>
        <taxon>Agaricomycotina</taxon>
        <taxon>Agaricomycetes</taxon>
        <taxon>Thelephorales</taxon>
        <taxon>Thelephoraceae</taxon>
        <taxon>Thelephora</taxon>
    </lineage>
</organism>
<dbReference type="SUPFAM" id="SSF81383">
    <property type="entry name" value="F-box domain"/>
    <property type="match status" value="1"/>
</dbReference>
<sequence length="565" mass="63949">MDAHTYPGRGLSLSQLIFALNEELKRVAHSPMYALEAVSQLDQDASIALATIREWRNSFAHVNRIPADILSLIPTHLPTQKGRFHAASVCRHWRGVLLKYGALWSQLFLNKGQECVSTLLKRAKGSALDIILYSEVPVDTFALISPRAQQIRHLELNWSPWKDIIAFSDLNCGNLPLLRTLEITSSETYTSHGGRNVVVPPSLPFFRGSINLEIFRFHSWRVSFLSHFIFPNLTTFRLLSRPAEECSALCLLNFLEASPTLQMVEMTISTGLVLSSVPREMVVALPNVETFSLHIPGCPTTKDYDIAAHILCPCAKHTSLSHDVYESYPNDMPEAFPTPDLLNTIIHRYTESPIEEVELKIKLSEDKDTDCSLTFRSSNATVVELSFKVTNTGLDEAELNIPRTEMGWRFFSQALTTIQCRPLLSHVKRLHIEHRAAVTNTYEMRRVAEKVPVLFDSLGPLDKLRIRGCDLHTFFDAFLDRPMLANSKPVVFPQVKKLVVLHPFMEIDETECTKAIVGLAKLQHSLGIPFELVKVRMWDLPAGMAEELEQWVDAVDCDEEEEEYE</sequence>
<gene>
    <name evidence="1" type="ORF">BJ322DRAFT_1109799</name>
</gene>
<reference evidence="1" key="2">
    <citation type="submission" date="2020-11" db="EMBL/GenBank/DDBJ databases">
        <authorList>
            <consortium name="DOE Joint Genome Institute"/>
            <person name="Kuo A."/>
            <person name="Miyauchi S."/>
            <person name="Kiss E."/>
            <person name="Drula E."/>
            <person name="Kohler A."/>
            <person name="Sanchez-Garcia M."/>
            <person name="Andreopoulos B."/>
            <person name="Barry K.W."/>
            <person name="Bonito G."/>
            <person name="Buee M."/>
            <person name="Carver A."/>
            <person name="Chen C."/>
            <person name="Cichocki N."/>
            <person name="Clum A."/>
            <person name="Culley D."/>
            <person name="Crous P.W."/>
            <person name="Fauchery L."/>
            <person name="Girlanda M."/>
            <person name="Hayes R."/>
            <person name="Keri Z."/>
            <person name="Labutti K."/>
            <person name="Lipzen A."/>
            <person name="Lombard V."/>
            <person name="Magnuson J."/>
            <person name="Maillard F."/>
            <person name="Morin E."/>
            <person name="Murat C."/>
            <person name="Nolan M."/>
            <person name="Ohm R."/>
            <person name="Pangilinan J."/>
            <person name="Pereira M."/>
            <person name="Perotto S."/>
            <person name="Peter M."/>
            <person name="Riley R."/>
            <person name="Sitrit Y."/>
            <person name="Stielow B."/>
            <person name="Szollosi G."/>
            <person name="Zifcakova L."/>
            <person name="Stursova M."/>
            <person name="Spatafora J.W."/>
            <person name="Tedersoo L."/>
            <person name="Vaario L.-M."/>
            <person name="Yamada A."/>
            <person name="Yan M."/>
            <person name="Wang P."/>
            <person name="Xu J."/>
            <person name="Bruns T."/>
            <person name="Baldrian P."/>
            <person name="Vilgalys R."/>
            <person name="Henrissat B."/>
            <person name="Grigoriev I.V."/>
            <person name="Hibbett D."/>
            <person name="Nagy L.G."/>
            <person name="Martin F.M."/>
        </authorList>
    </citation>
    <scope>NUCLEOTIDE SEQUENCE</scope>
    <source>
        <strain evidence="1">UH-Tt-Lm1</strain>
    </source>
</reference>
<comment type="caution">
    <text evidence="1">The sequence shown here is derived from an EMBL/GenBank/DDBJ whole genome shotgun (WGS) entry which is preliminary data.</text>
</comment>
<evidence type="ECO:0000313" key="2">
    <source>
        <dbReference type="Proteomes" id="UP000736335"/>
    </source>
</evidence>
<dbReference type="Gene3D" id="1.20.1280.50">
    <property type="match status" value="1"/>
</dbReference>
<dbReference type="AlphaFoldDB" id="A0A9P6HC13"/>
<dbReference type="Proteomes" id="UP000736335">
    <property type="component" value="Unassembled WGS sequence"/>
</dbReference>
<dbReference type="EMBL" id="WIUZ02000009">
    <property type="protein sequence ID" value="KAF9783947.1"/>
    <property type="molecule type" value="Genomic_DNA"/>
</dbReference>
<proteinExistence type="predicted"/>
<protein>
    <recommendedName>
        <fullName evidence="3">F-box domain-containing protein</fullName>
    </recommendedName>
</protein>
<name>A0A9P6HC13_9AGAM</name>